<dbReference type="PANTHER" id="PTHR42778">
    <property type="entry name" value="2-AMINOETHYLPHOSPHONATE--PYRUVATE TRANSAMINASE"/>
    <property type="match status" value="1"/>
</dbReference>
<name>A0ABX3EG50_9BACL</name>
<protein>
    <recommendedName>
        <fullName evidence="7">2-aminoethylphosphonate--pyruvate transaminase</fullName>
        <ecNumber evidence="7">2.6.1.37</ecNumber>
    </recommendedName>
    <alternativeName>
        <fullName evidence="7">2-aminoethylphosphonate aminotransferase</fullName>
    </alternativeName>
    <alternativeName>
        <fullName evidence="7">AEP transaminase</fullName>
        <shortName evidence="7">AEPT</shortName>
    </alternativeName>
</protein>
<dbReference type="InterPro" id="IPR024169">
    <property type="entry name" value="SP_NH2Trfase/AEP_transaminase"/>
</dbReference>
<dbReference type="InterPro" id="IPR015422">
    <property type="entry name" value="PyrdxlP-dep_Trfase_small"/>
</dbReference>
<evidence type="ECO:0000256" key="5">
    <source>
        <dbReference type="ARBA" id="ARBA00023317"/>
    </source>
</evidence>
<dbReference type="EC" id="2.6.1.37" evidence="7"/>
<evidence type="ECO:0000313" key="9">
    <source>
        <dbReference type="EMBL" id="OKP76581.1"/>
    </source>
</evidence>
<dbReference type="Proteomes" id="UP000186058">
    <property type="component" value="Unassembled WGS sequence"/>
</dbReference>
<comment type="similarity">
    <text evidence="7">Belongs to the class-V pyridoxal-phosphate-dependent aminotransferase family. PhnW subfamily.</text>
</comment>
<dbReference type="NCBIfam" id="NF010006">
    <property type="entry name" value="PRK13479.1"/>
    <property type="match status" value="1"/>
</dbReference>
<reference evidence="9 10" key="1">
    <citation type="submission" date="2016-03" db="EMBL/GenBank/DDBJ databases">
        <authorList>
            <person name="Sant'Anna F.H."/>
            <person name="Ambrosini A."/>
            <person name="Souza R."/>
            <person name="Bach E."/>
            <person name="Fernandes G."/>
            <person name="Balsanelli E."/>
            <person name="Baura V.A."/>
            <person name="Souza E.M."/>
            <person name="Passaglia L."/>
        </authorList>
    </citation>
    <scope>NUCLEOTIDE SEQUENCE [LARGE SCALE GENOMIC DNA]</scope>
    <source>
        <strain evidence="9 10">P26E</strain>
    </source>
</reference>
<dbReference type="InterPro" id="IPR015424">
    <property type="entry name" value="PyrdxlP-dep_Trfase"/>
</dbReference>
<keyword evidence="10" id="KW-1185">Reference proteome</keyword>
<dbReference type="InterPro" id="IPR015421">
    <property type="entry name" value="PyrdxlP-dep_Trfase_major"/>
</dbReference>
<dbReference type="EMBL" id="LVWI01000114">
    <property type="protein sequence ID" value="OKP76581.1"/>
    <property type="molecule type" value="Genomic_DNA"/>
</dbReference>
<feature type="domain" description="Aminotransferase class V" evidence="8">
    <location>
        <begin position="33"/>
        <end position="327"/>
    </location>
</feature>
<sequence length="369" mass="40945">MEQPYLLLTPGPLTTTSSVKEVMLKDWCTWDSDYKDIVQSIRSRLLQLGQAPEEEYTAVLIQGSGTFGVEAVIGTAVPGDGKLLILANGAYGERIQEIARVLGIRHRTLEYAPDELPGADQLDAVLKQDNLITHVAFVHCETTTGILNPLEALVQVIKNHGKVAIVDAMSSFGGTPIAVGELGIDYLVSSANKCIQGVPGFSFVISRKSELIECKGRARSLSLDLFDQWQVMDNDAGKWRFTSPTHVVRAFYQALLELEEEGGVEQRCARYTRNQQTLVRFMEQAGFKAHLPASVHSPFITTFEYPDLTSFTFEAFYRFLKEKGFVIYPGKLSKALVFRIGTIGDVHIEDIERLCEAAASYLTTLRLES</sequence>
<dbReference type="HAMAP" id="MF_01376">
    <property type="entry name" value="PhnW_aminotrans_5"/>
    <property type="match status" value="1"/>
</dbReference>
<comment type="caution">
    <text evidence="9">The sequence shown here is derived from an EMBL/GenBank/DDBJ whole genome shotgun (WGS) entry which is preliminary data.</text>
</comment>
<dbReference type="Gene3D" id="3.40.640.10">
    <property type="entry name" value="Type I PLP-dependent aspartate aminotransferase-like (Major domain)"/>
    <property type="match status" value="1"/>
</dbReference>
<evidence type="ECO:0000256" key="7">
    <source>
        <dbReference type="HAMAP-Rule" id="MF_01376"/>
    </source>
</evidence>
<keyword evidence="3 7" id="KW-0808">Transferase</keyword>
<gene>
    <name evidence="7" type="primary">phnW</name>
    <name evidence="9" type="ORF">A3844_30390</name>
</gene>
<dbReference type="Pfam" id="PF00266">
    <property type="entry name" value="Aminotran_5"/>
    <property type="match status" value="1"/>
</dbReference>
<feature type="modified residue" description="N6-(pyridoxal phosphate)lysine" evidence="7">
    <location>
        <position position="193"/>
    </location>
</feature>
<dbReference type="RefSeq" id="WP_074109537.1">
    <property type="nucleotide sequence ID" value="NZ_LVWI01000114.1"/>
</dbReference>
<comment type="cofactor">
    <cofactor evidence="1 7">
        <name>pyridoxal 5'-phosphate</name>
        <dbReference type="ChEBI" id="CHEBI:597326"/>
    </cofactor>
</comment>
<dbReference type="PIRSF" id="PIRSF000524">
    <property type="entry name" value="SPT"/>
    <property type="match status" value="1"/>
</dbReference>
<proteinExistence type="inferred from homology"/>
<evidence type="ECO:0000256" key="2">
    <source>
        <dbReference type="ARBA" id="ARBA00022576"/>
    </source>
</evidence>
<evidence type="ECO:0000256" key="1">
    <source>
        <dbReference type="ARBA" id="ARBA00001933"/>
    </source>
</evidence>
<comment type="function">
    <text evidence="7">Involved in phosphonate degradation.</text>
</comment>
<dbReference type="PANTHER" id="PTHR42778:SF1">
    <property type="entry name" value="2-AMINOETHYLPHOSPHONATE--PYRUVATE TRANSAMINASE"/>
    <property type="match status" value="1"/>
</dbReference>
<keyword evidence="4 7" id="KW-0663">Pyridoxal phosphate</keyword>
<dbReference type="Gene3D" id="3.90.1150.10">
    <property type="entry name" value="Aspartate Aminotransferase, domain 1"/>
    <property type="match status" value="1"/>
</dbReference>
<accession>A0ABX3EG50</accession>
<keyword evidence="5 7" id="KW-0670">Pyruvate</keyword>
<evidence type="ECO:0000313" key="10">
    <source>
        <dbReference type="Proteomes" id="UP000186058"/>
    </source>
</evidence>
<evidence type="ECO:0000256" key="6">
    <source>
        <dbReference type="ARBA" id="ARBA00049460"/>
    </source>
</evidence>
<dbReference type="NCBIfam" id="TIGR03301">
    <property type="entry name" value="PhnW-AepZ"/>
    <property type="match status" value="1"/>
</dbReference>
<dbReference type="NCBIfam" id="TIGR02326">
    <property type="entry name" value="transamin_PhnW"/>
    <property type="match status" value="1"/>
</dbReference>
<keyword evidence="2 7" id="KW-0032">Aminotransferase</keyword>
<dbReference type="SUPFAM" id="SSF53383">
    <property type="entry name" value="PLP-dependent transferases"/>
    <property type="match status" value="1"/>
</dbReference>
<comment type="catalytic activity">
    <reaction evidence="6 7">
        <text>(2-aminoethyl)phosphonate + pyruvate = phosphonoacetaldehyde + L-alanine</text>
        <dbReference type="Rhea" id="RHEA:17021"/>
        <dbReference type="ChEBI" id="CHEBI:15361"/>
        <dbReference type="ChEBI" id="CHEBI:57418"/>
        <dbReference type="ChEBI" id="CHEBI:57972"/>
        <dbReference type="ChEBI" id="CHEBI:58383"/>
        <dbReference type="EC" id="2.6.1.37"/>
    </reaction>
</comment>
<evidence type="ECO:0000259" key="8">
    <source>
        <dbReference type="Pfam" id="PF00266"/>
    </source>
</evidence>
<evidence type="ECO:0000256" key="3">
    <source>
        <dbReference type="ARBA" id="ARBA00022679"/>
    </source>
</evidence>
<evidence type="ECO:0000256" key="4">
    <source>
        <dbReference type="ARBA" id="ARBA00022898"/>
    </source>
</evidence>
<organism evidence="9 10">
    <name type="scientific">Paenibacillus helianthi</name>
    <dbReference type="NCBI Taxonomy" id="1349432"/>
    <lineage>
        <taxon>Bacteria</taxon>
        <taxon>Bacillati</taxon>
        <taxon>Bacillota</taxon>
        <taxon>Bacilli</taxon>
        <taxon>Bacillales</taxon>
        <taxon>Paenibacillaceae</taxon>
        <taxon>Paenibacillus</taxon>
    </lineage>
</organism>
<dbReference type="InterPro" id="IPR000192">
    <property type="entry name" value="Aminotrans_V_dom"/>
</dbReference>
<dbReference type="InterPro" id="IPR012703">
    <property type="entry name" value="NH2EtPonate_pyrv_transaminase"/>
</dbReference>
<comment type="subunit">
    <text evidence="7">Homodimer.</text>
</comment>